<evidence type="ECO:0008006" key="3">
    <source>
        <dbReference type="Google" id="ProtNLM"/>
    </source>
</evidence>
<proteinExistence type="predicted"/>
<reference evidence="2" key="1">
    <citation type="submission" date="2017-09" db="EMBL/GenBank/DDBJ databases">
        <title>Depth-based differentiation of microbial function through sediment-hosted aquifers and enrichment of novel symbionts in the deep terrestrial subsurface.</title>
        <authorList>
            <person name="Probst A.J."/>
            <person name="Ladd B."/>
            <person name="Jarett J.K."/>
            <person name="Geller-Mcgrath D.E."/>
            <person name="Sieber C.M.K."/>
            <person name="Emerson J.B."/>
            <person name="Anantharaman K."/>
            <person name="Thomas B.C."/>
            <person name="Malmstrom R."/>
            <person name="Stieglmeier M."/>
            <person name="Klingl A."/>
            <person name="Woyke T."/>
            <person name="Ryan C.M."/>
            <person name="Banfield J.F."/>
        </authorList>
    </citation>
    <scope>NUCLEOTIDE SEQUENCE [LARGE SCALE GENOMIC DNA]</scope>
</reference>
<sequence>MLFSRSKSVLGIDIGTSYIKAVQIKQEKGTAILESYGMVHVVYPAGGEGKFNILDQTAEVLSDLYKRSNFTTKKVVVSMPANMVFVSILNLPSIPEKDIQSSIEYKAQKYIPLPLQDVNLSWQIIRQEKALKVPILKKKEDKEDIEGEEPVAPKQDQGVDVLLTALAKNVVNNYLHIIDAAGLEPVALEVETLSQIRALVGPQTPNGVLIVDIGAKTTNLTLVDRGYLYGSRHLTVGGDSITDSIASAFGVSFDRAEEIKRSSFQKQTVTPTLQVAGTVIEIIKSECEQLMKIMTSQGKKVSEIILTGGGSELENIDQEFILLGPKVTRGNPLAKIIYDPKVEAKLSALSSQLTVGVGLALRTEH</sequence>
<dbReference type="PANTHER" id="PTHR32432:SF3">
    <property type="entry name" value="ETHANOLAMINE UTILIZATION PROTEIN EUTJ"/>
    <property type="match status" value="1"/>
</dbReference>
<gene>
    <name evidence="1" type="ORF">COT91_00560</name>
</gene>
<dbReference type="Gene3D" id="3.30.420.40">
    <property type="match status" value="2"/>
</dbReference>
<protein>
    <recommendedName>
        <fullName evidence="3">SHS2 domain-containing protein</fullName>
    </recommendedName>
</protein>
<dbReference type="SUPFAM" id="SSF53067">
    <property type="entry name" value="Actin-like ATPase domain"/>
    <property type="match status" value="2"/>
</dbReference>
<dbReference type="InterPro" id="IPR005883">
    <property type="entry name" value="PilM"/>
</dbReference>
<dbReference type="Pfam" id="PF11104">
    <property type="entry name" value="PilM_2"/>
    <property type="match status" value="2"/>
</dbReference>
<accession>A0A2H0VH58</accession>
<name>A0A2H0VH58_9BACT</name>
<dbReference type="PANTHER" id="PTHR32432">
    <property type="entry name" value="CELL DIVISION PROTEIN FTSA-RELATED"/>
    <property type="match status" value="1"/>
</dbReference>
<dbReference type="Gene3D" id="3.30.1490.300">
    <property type="match status" value="1"/>
</dbReference>
<dbReference type="Proteomes" id="UP000230557">
    <property type="component" value="Unassembled WGS sequence"/>
</dbReference>
<evidence type="ECO:0000313" key="1">
    <source>
        <dbReference type="EMBL" id="PIR97630.1"/>
    </source>
</evidence>
<dbReference type="AlphaFoldDB" id="A0A2H0VH58"/>
<dbReference type="InterPro" id="IPR043129">
    <property type="entry name" value="ATPase_NBD"/>
</dbReference>
<dbReference type="EMBL" id="PFAJ01000006">
    <property type="protein sequence ID" value="PIR97630.1"/>
    <property type="molecule type" value="Genomic_DNA"/>
</dbReference>
<comment type="caution">
    <text evidence="1">The sequence shown here is derived from an EMBL/GenBank/DDBJ whole genome shotgun (WGS) entry which is preliminary data.</text>
</comment>
<dbReference type="CDD" id="cd24049">
    <property type="entry name" value="ASKHA_NBD_PilM"/>
    <property type="match status" value="1"/>
</dbReference>
<dbReference type="InterPro" id="IPR050696">
    <property type="entry name" value="FtsA/MreB"/>
</dbReference>
<organism evidence="1 2">
    <name type="scientific">Candidatus Doudnabacteria bacterium CG10_big_fil_rev_8_21_14_0_10_41_10</name>
    <dbReference type="NCBI Taxonomy" id="1974551"/>
    <lineage>
        <taxon>Bacteria</taxon>
        <taxon>Candidatus Doudnaibacteriota</taxon>
    </lineage>
</organism>
<dbReference type="PIRSF" id="PIRSF019169">
    <property type="entry name" value="PilM"/>
    <property type="match status" value="1"/>
</dbReference>
<evidence type="ECO:0000313" key="2">
    <source>
        <dbReference type="Proteomes" id="UP000230557"/>
    </source>
</evidence>